<dbReference type="OrthoDB" id="17560at2759"/>
<evidence type="ECO:0000313" key="2">
    <source>
        <dbReference type="Proteomes" id="UP000624404"/>
    </source>
</evidence>
<evidence type="ECO:0000313" key="1">
    <source>
        <dbReference type="EMBL" id="CAD6438922.1"/>
    </source>
</evidence>
<accession>A0A8H2VL68</accession>
<comment type="caution">
    <text evidence="1">The sequence shown here is derived from an EMBL/GenBank/DDBJ whole genome shotgun (WGS) entry which is preliminary data.</text>
</comment>
<reference evidence="1" key="1">
    <citation type="submission" date="2020-10" db="EMBL/GenBank/DDBJ databases">
        <authorList>
            <person name="Kusch S."/>
        </authorList>
    </citation>
    <scope>NUCLEOTIDE SEQUENCE</scope>
    <source>
        <strain evidence="1">SwB9</strain>
    </source>
</reference>
<dbReference type="AlphaFoldDB" id="A0A8H2VL68"/>
<proteinExistence type="predicted"/>
<keyword evidence="2" id="KW-1185">Reference proteome</keyword>
<name>A0A8H2VL68_9HELO</name>
<sequence>MTGAFGWDFVNSRVLADRYAKGGDFLVYCPDFMKGNTMDPCAISVFDKIMEPAS</sequence>
<dbReference type="EMBL" id="CAJHIA010000001">
    <property type="protein sequence ID" value="CAD6438922.1"/>
    <property type="molecule type" value="Genomic_DNA"/>
</dbReference>
<organism evidence="1 2">
    <name type="scientific">Sclerotinia trifoliorum</name>
    <dbReference type="NCBI Taxonomy" id="28548"/>
    <lineage>
        <taxon>Eukaryota</taxon>
        <taxon>Fungi</taxon>
        <taxon>Dikarya</taxon>
        <taxon>Ascomycota</taxon>
        <taxon>Pezizomycotina</taxon>
        <taxon>Leotiomycetes</taxon>
        <taxon>Helotiales</taxon>
        <taxon>Sclerotiniaceae</taxon>
        <taxon>Sclerotinia</taxon>
    </lineage>
</organism>
<protein>
    <submittedName>
        <fullName evidence="1">8ff55dc8-cf03-4d3e-8d14-4c61bb2023e7</fullName>
    </submittedName>
</protein>
<dbReference type="Proteomes" id="UP000624404">
    <property type="component" value="Unassembled WGS sequence"/>
</dbReference>
<gene>
    <name evidence="1" type="ORF">SCLTRI_LOCUS3</name>
</gene>